<evidence type="ECO:0000313" key="3">
    <source>
        <dbReference type="Proteomes" id="UP000735302"/>
    </source>
</evidence>
<sequence length="91" mass="10381">MAFNFFQSLMLQSQNTNDGGTPVDKLNNEGESDIELYQDEEEEVDWDIDSSDKIDPDQSNTNISNNDDGLGRDLGDTNLYQWTDELKPFVK</sequence>
<feature type="compositionally biased region" description="Acidic residues" evidence="1">
    <location>
        <begin position="30"/>
        <end position="49"/>
    </location>
</feature>
<evidence type="ECO:0000313" key="2">
    <source>
        <dbReference type="EMBL" id="GFO17048.1"/>
    </source>
</evidence>
<dbReference type="Proteomes" id="UP000735302">
    <property type="component" value="Unassembled WGS sequence"/>
</dbReference>
<comment type="caution">
    <text evidence="2">The sequence shown here is derived from an EMBL/GenBank/DDBJ whole genome shotgun (WGS) entry which is preliminary data.</text>
</comment>
<dbReference type="AlphaFoldDB" id="A0AAV4BBX2"/>
<reference evidence="2 3" key="1">
    <citation type="journal article" date="2021" name="Elife">
        <title>Chloroplast acquisition without the gene transfer in kleptoplastic sea slugs, Plakobranchus ocellatus.</title>
        <authorList>
            <person name="Maeda T."/>
            <person name="Takahashi S."/>
            <person name="Yoshida T."/>
            <person name="Shimamura S."/>
            <person name="Takaki Y."/>
            <person name="Nagai Y."/>
            <person name="Toyoda A."/>
            <person name="Suzuki Y."/>
            <person name="Arimoto A."/>
            <person name="Ishii H."/>
            <person name="Satoh N."/>
            <person name="Nishiyama T."/>
            <person name="Hasebe M."/>
            <person name="Maruyama T."/>
            <person name="Minagawa J."/>
            <person name="Obokata J."/>
            <person name="Shigenobu S."/>
        </authorList>
    </citation>
    <scope>NUCLEOTIDE SEQUENCE [LARGE SCALE GENOMIC DNA]</scope>
</reference>
<name>A0AAV4BBX2_9GAST</name>
<feature type="region of interest" description="Disordered" evidence="1">
    <location>
        <begin position="12"/>
        <end position="76"/>
    </location>
</feature>
<keyword evidence="3" id="KW-1185">Reference proteome</keyword>
<proteinExistence type="predicted"/>
<gene>
    <name evidence="2" type="ORF">PoB_004355300</name>
</gene>
<evidence type="ECO:0000256" key="1">
    <source>
        <dbReference type="SAM" id="MobiDB-lite"/>
    </source>
</evidence>
<protein>
    <submittedName>
        <fullName evidence="2">Uncharacterized protein</fullName>
    </submittedName>
</protein>
<organism evidence="2 3">
    <name type="scientific">Plakobranchus ocellatus</name>
    <dbReference type="NCBI Taxonomy" id="259542"/>
    <lineage>
        <taxon>Eukaryota</taxon>
        <taxon>Metazoa</taxon>
        <taxon>Spiralia</taxon>
        <taxon>Lophotrochozoa</taxon>
        <taxon>Mollusca</taxon>
        <taxon>Gastropoda</taxon>
        <taxon>Heterobranchia</taxon>
        <taxon>Euthyneura</taxon>
        <taxon>Panpulmonata</taxon>
        <taxon>Sacoglossa</taxon>
        <taxon>Placobranchoidea</taxon>
        <taxon>Plakobranchidae</taxon>
        <taxon>Plakobranchus</taxon>
    </lineage>
</organism>
<dbReference type="EMBL" id="BLXT01004727">
    <property type="protein sequence ID" value="GFO17048.1"/>
    <property type="molecule type" value="Genomic_DNA"/>
</dbReference>
<accession>A0AAV4BBX2</accession>